<dbReference type="SMART" id="SM00674">
    <property type="entry name" value="CENPB"/>
    <property type="match status" value="1"/>
</dbReference>
<keyword evidence="5" id="KW-1185">Reference proteome</keyword>
<dbReference type="PANTHER" id="PTHR19303:SF73">
    <property type="entry name" value="PROTEIN PDC2"/>
    <property type="match status" value="1"/>
</dbReference>
<dbReference type="InterPro" id="IPR009057">
    <property type="entry name" value="Homeodomain-like_sf"/>
</dbReference>
<accession>A0A8K0KN49</accession>
<organism evidence="4 5">
    <name type="scientific">Ladona fulva</name>
    <name type="common">Scarce chaser dragonfly</name>
    <name type="synonym">Libellula fulva</name>
    <dbReference type="NCBI Taxonomy" id="123851"/>
    <lineage>
        <taxon>Eukaryota</taxon>
        <taxon>Metazoa</taxon>
        <taxon>Ecdysozoa</taxon>
        <taxon>Arthropoda</taxon>
        <taxon>Hexapoda</taxon>
        <taxon>Insecta</taxon>
        <taxon>Pterygota</taxon>
        <taxon>Palaeoptera</taxon>
        <taxon>Odonata</taxon>
        <taxon>Epiprocta</taxon>
        <taxon>Anisoptera</taxon>
        <taxon>Libelluloidea</taxon>
        <taxon>Libellulidae</taxon>
        <taxon>Ladona</taxon>
    </lineage>
</organism>
<gene>
    <name evidence="4" type="ORF">J437_LFUL016722</name>
</gene>
<reference evidence="4" key="1">
    <citation type="submission" date="2013-04" db="EMBL/GenBank/DDBJ databases">
        <authorList>
            <person name="Qu J."/>
            <person name="Murali S.C."/>
            <person name="Bandaranaike D."/>
            <person name="Bellair M."/>
            <person name="Blankenburg K."/>
            <person name="Chao H."/>
            <person name="Dinh H."/>
            <person name="Doddapaneni H."/>
            <person name="Downs B."/>
            <person name="Dugan-Rocha S."/>
            <person name="Elkadiri S."/>
            <person name="Gnanaolivu R.D."/>
            <person name="Hernandez B."/>
            <person name="Javaid M."/>
            <person name="Jayaseelan J.C."/>
            <person name="Lee S."/>
            <person name="Li M."/>
            <person name="Ming W."/>
            <person name="Munidasa M."/>
            <person name="Muniz J."/>
            <person name="Nguyen L."/>
            <person name="Ongeri F."/>
            <person name="Osuji N."/>
            <person name="Pu L.-L."/>
            <person name="Puazo M."/>
            <person name="Qu C."/>
            <person name="Quiroz J."/>
            <person name="Raj R."/>
            <person name="Weissenberger G."/>
            <person name="Xin Y."/>
            <person name="Zou X."/>
            <person name="Han Y."/>
            <person name="Richards S."/>
            <person name="Worley K."/>
            <person name="Muzny D."/>
            <person name="Gibbs R."/>
        </authorList>
    </citation>
    <scope>NUCLEOTIDE SEQUENCE</scope>
    <source>
        <strain evidence="4">Sampled in the wild</strain>
    </source>
</reference>
<dbReference type="Proteomes" id="UP000792457">
    <property type="component" value="Unassembled WGS sequence"/>
</dbReference>
<dbReference type="EMBL" id="KZ309060">
    <property type="protein sequence ID" value="KAG8236685.1"/>
    <property type="molecule type" value="Genomic_DNA"/>
</dbReference>
<keyword evidence="2" id="KW-0238">DNA-binding</keyword>
<name>A0A8K0KN49_LADFU</name>
<evidence type="ECO:0000256" key="2">
    <source>
        <dbReference type="ARBA" id="ARBA00023125"/>
    </source>
</evidence>
<dbReference type="Gene3D" id="1.10.10.60">
    <property type="entry name" value="Homeodomain-like"/>
    <property type="match status" value="1"/>
</dbReference>
<dbReference type="AlphaFoldDB" id="A0A8K0KN49"/>
<feature type="domain" description="HTH CENPB-type" evidence="3">
    <location>
        <begin position="1"/>
        <end position="70"/>
    </location>
</feature>
<comment type="caution">
    <text evidence="4">The sequence shown here is derived from an EMBL/GenBank/DDBJ whole genome shotgun (WGS) entry which is preliminary data.</text>
</comment>
<dbReference type="GO" id="GO:0003677">
    <property type="term" value="F:DNA binding"/>
    <property type="evidence" value="ECO:0007669"/>
    <property type="project" value="UniProtKB-KW"/>
</dbReference>
<evidence type="ECO:0000313" key="5">
    <source>
        <dbReference type="Proteomes" id="UP000792457"/>
    </source>
</evidence>
<proteinExistence type="predicted"/>
<comment type="subcellular location">
    <subcellularLocation>
        <location evidence="1">Nucleus</location>
    </subcellularLocation>
</comment>
<evidence type="ECO:0000256" key="1">
    <source>
        <dbReference type="ARBA" id="ARBA00004123"/>
    </source>
</evidence>
<dbReference type="PROSITE" id="PS51253">
    <property type="entry name" value="HTH_CENPB"/>
    <property type="match status" value="1"/>
</dbReference>
<dbReference type="InterPro" id="IPR050863">
    <property type="entry name" value="CenT-Element_Derived"/>
</dbReference>
<protein>
    <recommendedName>
        <fullName evidence="3">HTH CENPB-type domain-containing protein</fullName>
    </recommendedName>
</protein>
<sequence>MKLTQARYPKLDEGVLMWLKQARGQNLPVSGDLIKEKAMKLAELMDIPDFMASDGWLDHFKKRHGITFKTVQGEAGAEDNLGITVNHTKSVLSPTQHQVHLGAEIG</sequence>
<dbReference type="PANTHER" id="PTHR19303">
    <property type="entry name" value="TRANSPOSON"/>
    <property type="match status" value="1"/>
</dbReference>
<reference evidence="4" key="2">
    <citation type="submission" date="2017-10" db="EMBL/GenBank/DDBJ databases">
        <title>Ladona fulva Genome sequencing and assembly.</title>
        <authorList>
            <person name="Murali S."/>
            <person name="Richards S."/>
            <person name="Bandaranaike D."/>
            <person name="Bellair M."/>
            <person name="Blankenburg K."/>
            <person name="Chao H."/>
            <person name="Dinh H."/>
            <person name="Doddapaneni H."/>
            <person name="Dugan-Rocha S."/>
            <person name="Elkadiri S."/>
            <person name="Gnanaolivu R."/>
            <person name="Hernandez B."/>
            <person name="Skinner E."/>
            <person name="Javaid M."/>
            <person name="Lee S."/>
            <person name="Li M."/>
            <person name="Ming W."/>
            <person name="Munidasa M."/>
            <person name="Muniz J."/>
            <person name="Nguyen L."/>
            <person name="Hughes D."/>
            <person name="Osuji N."/>
            <person name="Pu L.-L."/>
            <person name="Puazo M."/>
            <person name="Qu C."/>
            <person name="Quiroz J."/>
            <person name="Raj R."/>
            <person name="Weissenberger G."/>
            <person name="Xin Y."/>
            <person name="Zou X."/>
            <person name="Han Y."/>
            <person name="Worley K."/>
            <person name="Muzny D."/>
            <person name="Gibbs R."/>
        </authorList>
    </citation>
    <scope>NUCLEOTIDE SEQUENCE</scope>
    <source>
        <strain evidence="4">Sampled in the wild</strain>
    </source>
</reference>
<evidence type="ECO:0000259" key="3">
    <source>
        <dbReference type="PROSITE" id="PS51253"/>
    </source>
</evidence>
<evidence type="ECO:0000313" key="4">
    <source>
        <dbReference type="EMBL" id="KAG8236685.1"/>
    </source>
</evidence>
<dbReference type="SUPFAM" id="SSF46689">
    <property type="entry name" value="Homeodomain-like"/>
    <property type="match status" value="1"/>
</dbReference>
<dbReference type="OrthoDB" id="125347at2759"/>
<dbReference type="GO" id="GO:0005634">
    <property type="term" value="C:nucleus"/>
    <property type="evidence" value="ECO:0007669"/>
    <property type="project" value="UniProtKB-SubCell"/>
</dbReference>
<dbReference type="Pfam" id="PF03221">
    <property type="entry name" value="HTH_Tnp_Tc5"/>
    <property type="match status" value="1"/>
</dbReference>
<dbReference type="InterPro" id="IPR006600">
    <property type="entry name" value="HTH_CenpB_DNA-bd_dom"/>
</dbReference>